<gene>
    <name evidence="1" type="ORF">MILVUS5_LOCUS1775</name>
</gene>
<organism evidence="1 2">
    <name type="scientific">Trifolium pratense</name>
    <name type="common">Red clover</name>
    <dbReference type="NCBI Taxonomy" id="57577"/>
    <lineage>
        <taxon>Eukaryota</taxon>
        <taxon>Viridiplantae</taxon>
        <taxon>Streptophyta</taxon>
        <taxon>Embryophyta</taxon>
        <taxon>Tracheophyta</taxon>
        <taxon>Spermatophyta</taxon>
        <taxon>Magnoliopsida</taxon>
        <taxon>eudicotyledons</taxon>
        <taxon>Gunneridae</taxon>
        <taxon>Pentapetalae</taxon>
        <taxon>rosids</taxon>
        <taxon>fabids</taxon>
        <taxon>Fabales</taxon>
        <taxon>Fabaceae</taxon>
        <taxon>Papilionoideae</taxon>
        <taxon>50 kb inversion clade</taxon>
        <taxon>NPAAA clade</taxon>
        <taxon>Hologalegina</taxon>
        <taxon>IRL clade</taxon>
        <taxon>Trifolieae</taxon>
        <taxon>Trifolium</taxon>
    </lineage>
</organism>
<accession>A0ACB0IDA2</accession>
<evidence type="ECO:0000313" key="1">
    <source>
        <dbReference type="EMBL" id="CAJ2629878.1"/>
    </source>
</evidence>
<keyword evidence="2" id="KW-1185">Reference proteome</keyword>
<comment type="caution">
    <text evidence="1">The sequence shown here is derived from an EMBL/GenBank/DDBJ whole genome shotgun (WGS) entry which is preliminary data.</text>
</comment>
<proteinExistence type="predicted"/>
<protein>
    <submittedName>
        <fullName evidence="1">Uncharacterized protein</fullName>
    </submittedName>
</protein>
<name>A0ACB0IDA2_TRIPR</name>
<reference evidence="1" key="1">
    <citation type="submission" date="2023-10" db="EMBL/GenBank/DDBJ databases">
        <authorList>
            <person name="Rodriguez Cubillos JULIANA M."/>
            <person name="De Vega J."/>
        </authorList>
    </citation>
    <scope>NUCLEOTIDE SEQUENCE</scope>
</reference>
<sequence>MWLWLLSFSTFVVQILQKLKHYSICVVRNTTPNRVLLGSKHHRTLKHYSTKQDIMGTLEGNNMTMIHDAIVLKEEAIVHENIHEQNNITSLTNLAITHCIGETDTNLDAIITRYADTISNYNLRNLGYPTNQNFNYNAFAPLLNFHLNNAGDPFLGSSFSLNSMTFEVSVLDWFAKLWEIEKNDYWGYVTTGGTEGNLHGILVGRENFPGGILYTSEDSHYSIPKIARMYRMQCVKVGSLISGEIDCVDLETSLLANKDKPAIINLNIGTTLKGAIDDIDLVIQTLYKCGFTRDRFYIHCDGALFGIMLPFIEQASRISFKKPIDSVTISGHKFLGCPSPCGVLITRLKYIDALSSECGIIASRDATITGSRSGLSPIFLWYALTKRGLIGLENEVHNCLMKSRYLLNLLRDAGIGAMLNEFSNVVAFERPQDDQFIRRWNLASNENIAHVVVLQHVTIEMLDNFVGEFVQKRLICSKDGQKFQPLCIANDVGSRNCACSMHNVLRNIY</sequence>
<dbReference type="Proteomes" id="UP001177021">
    <property type="component" value="Unassembled WGS sequence"/>
</dbReference>
<evidence type="ECO:0000313" key="2">
    <source>
        <dbReference type="Proteomes" id="UP001177021"/>
    </source>
</evidence>
<dbReference type="EMBL" id="CASHSV030000001">
    <property type="protein sequence ID" value="CAJ2629878.1"/>
    <property type="molecule type" value="Genomic_DNA"/>
</dbReference>